<dbReference type="HOGENOM" id="CLU_2923772_0_0_1"/>
<evidence type="ECO:0000313" key="1">
    <source>
        <dbReference type="EMBL" id="ESA23471.1"/>
    </source>
</evidence>
<reference evidence="1" key="1">
    <citation type="submission" date="2013-07" db="EMBL/GenBank/DDBJ databases">
        <title>The genome of an arbuscular mycorrhizal fungus provides insights into the evolution of the oldest plant symbiosis.</title>
        <authorList>
            <consortium name="DOE Joint Genome Institute"/>
            <person name="Tisserant E."/>
            <person name="Malbreil M."/>
            <person name="Kuo A."/>
            <person name="Kohler A."/>
            <person name="Symeonidi A."/>
            <person name="Balestrini R."/>
            <person name="Charron P."/>
            <person name="Duensing N."/>
            <person name="Frei-dit-Frey N."/>
            <person name="Gianinazzi-Pearson V."/>
            <person name="Gilbert B."/>
            <person name="Handa Y."/>
            <person name="Hijri M."/>
            <person name="Kaul R."/>
            <person name="Kawaguchi M."/>
            <person name="Krajinski F."/>
            <person name="Lammers P."/>
            <person name="Lapierre D."/>
            <person name="Masclaux F.G."/>
            <person name="Murat C."/>
            <person name="Morin E."/>
            <person name="Ndikumana S."/>
            <person name="Pagni M."/>
            <person name="Petitpierre D."/>
            <person name="Requena N."/>
            <person name="Rosikiewicz P."/>
            <person name="Riley R."/>
            <person name="Saito K."/>
            <person name="San Clemente H."/>
            <person name="Shapiro H."/>
            <person name="van Tuinen D."/>
            <person name="Becard G."/>
            <person name="Bonfante P."/>
            <person name="Paszkowski U."/>
            <person name="Shachar-Hill Y."/>
            <person name="Young J.P."/>
            <person name="Sanders I.R."/>
            <person name="Henrissat B."/>
            <person name="Rensing S.A."/>
            <person name="Grigoriev I.V."/>
            <person name="Corradi N."/>
            <person name="Roux C."/>
            <person name="Martin F."/>
        </authorList>
    </citation>
    <scope>NUCLEOTIDE SEQUENCE</scope>
    <source>
        <strain evidence="1">DAOM 197198</strain>
    </source>
</reference>
<organism evidence="1">
    <name type="scientific">Rhizophagus irregularis (strain DAOM 181602 / DAOM 197198 / MUCL 43194)</name>
    <name type="common">Arbuscular mycorrhizal fungus</name>
    <name type="synonym">Glomus intraradices</name>
    <dbReference type="NCBI Taxonomy" id="747089"/>
    <lineage>
        <taxon>Eukaryota</taxon>
        <taxon>Fungi</taxon>
        <taxon>Fungi incertae sedis</taxon>
        <taxon>Mucoromycota</taxon>
        <taxon>Glomeromycotina</taxon>
        <taxon>Glomeromycetes</taxon>
        <taxon>Glomerales</taxon>
        <taxon>Glomeraceae</taxon>
        <taxon>Rhizophagus</taxon>
    </lineage>
</organism>
<name>U9V6C9_RHIID</name>
<proteinExistence type="predicted"/>
<gene>
    <name evidence="1" type="ORF">GLOINDRAFT_15407</name>
</gene>
<dbReference type="AlphaFoldDB" id="U9V6C9"/>
<sequence length="61" mass="7018">MVVNDSSLTSFRTKPITYDSYNLSYNSGGYQVSGRRHQIVTIDLRQDHVIVTEIRVVFIVK</sequence>
<protein>
    <submittedName>
        <fullName evidence="1">Uncharacterized protein</fullName>
    </submittedName>
</protein>
<dbReference type="EMBL" id="KI274746">
    <property type="protein sequence ID" value="ESA23471.1"/>
    <property type="molecule type" value="Genomic_DNA"/>
</dbReference>
<accession>U9V6C9</accession>